<sequence length="150" mass="17729">MKINWGTSIVLAFVAFIVFILFFVVKTFTQPAYEYDLVSEEYYQDELEFQQTINNSENASVLGENVIFDKKNNQFVITIPNKKKDVINGFIKFYRPSNEKLDFSEILNSEENTIVFTDKQLVKGRWNVMVTWSYQGNPSEVFYKKESFYF</sequence>
<comment type="caution">
    <text evidence="2">The sequence shown here is derived from an EMBL/GenBank/DDBJ whole genome shotgun (WGS) entry which is preliminary data.</text>
</comment>
<protein>
    <submittedName>
        <fullName evidence="2">Nitrogen fixation protein FixH</fullName>
    </submittedName>
</protein>
<accession>A0ABX0UDD8</accession>
<keyword evidence="1" id="KW-0812">Transmembrane</keyword>
<dbReference type="RefSeq" id="WP_167186545.1">
    <property type="nucleotide sequence ID" value="NZ_JAASQL010000001.1"/>
</dbReference>
<keyword evidence="1" id="KW-0472">Membrane</keyword>
<evidence type="ECO:0000313" key="2">
    <source>
        <dbReference type="EMBL" id="NIJ45181.1"/>
    </source>
</evidence>
<feature type="transmembrane region" description="Helical" evidence="1">
    <location>
        <begin position="6"/>
        <end position="25"/>
    </location>
</feature>
<keyword evidence="1" id="KW-1133">Transmembrane helix</keyword>
<evidence type="ECO:0000313" key="3">
    <source>
        <dbReference type="Proteomes" id="UP000745859"/>
    </source>
</evidence>
<dbReference type="InterPro" id="IPR008620">
    <property type="entry name" value="FixH"/>
</dbReference>
<organism evidence="2 3">
    <name type="scientific">Wenyingzhuangia heitensis</name>
    <dbReference type="NCBI Taxonomy" id="1487859"/>
    <lineage>
        <taxon>Bacteria</taxon>
        <taxon>Pseudomonadati</taxon>
        <taxon>Bacteroidota</taxon>
        <taxon>Flavobacteriia</taxon>
        <taxon>Flavobacteriales</taxon>
        <taxon>Flavobacteriaceae</taxon>
        <taxon>Wenyingzhuangia</taxon>
    </lineage>
</organism>
<keyword evidence="3" id="KW-1185">Reference proteome</keyword>
<name>A0ABX0UDD8_9FLAO</name>
<proteinExistence type="predicted"/>
<evidence type="ECO:0000256" key="1">
    <source>
        <dbReference type="SAM" id="Phobius"/>
    </source>
</evidence>
<dbReference type="Proteomes" id="UP000745859">
    <property type="component" value="Unassembled WGS sequence"/>
</dbReference>
<gene>
    <name evidence="2" type="ORF">FHR24_001620</name>
</gene>
<dbReference type="Pfam" id="PF05751">
    <property type="entry name" value="FixH"/>
    <property type="match status" value="1"/>
</dbReference>
<reference evidence="2 3" key="1">
    <citation type="submission" date="2020-03" db="EMBL/GenBank/DDBJ databases">
        <title>Genomic Encyclopedia of Type Strains, Phase IV (KMG-IV): sequencing the most valuable type-strain genomes for metagenomic binning, comparative biology and taxonomic classification.</title>
        <authorList>
            <person name="Goeker M."/>
        </authorList>
    </citation>
    <scope>NUCLEOTIDE SEQUENCE [LARGE SCALE GENOMIC DNA]</scope>
    <source>
        <strain evidence="2 3">DSM 101599</strain>
    </source>
</reference>
<dbReference type="EMBL" id="JAASQL010000001">
    <property type="protein sequence ID" value="NIJ45181.1"/>
    <property type="molecule type" value="Genomic_DNA"/>
</dbReference>